<comment type="caution">
    <text evidence="5">The sequence shown here is derived from an EMBL/GenBank/DDBJ whole genome shotgun (WGS) entry which is preliminary data.</text>
</comment>
<evidence type="ECO:0000256" key="1">
    <source>
        <dbReference type="ARBA" id="ARBA00022664"/>
    </source>
</evidence>
<keyword evidence="2" id="KW-0479">Metal-binding</keyword>
<reference evidence="5" key="1">
    <citation type="submission" date="2023-06" db="EMBL/GenBank/DDBJ databases">
        <authorList>
            <consortium name="Lawrence Berkeley National Laboratory"/>
            <person name="Ahrendt S."/>
            <person name="Sahu N."/>
            <person name="Indic B."/>
            <person name="Wong-Bajracharya J."/>
            <person name="Merenyi Z."/>
            <person name="Ke H.-M."/>
            <person name="Monk M."/>
            <person name="Kocsube S."/>
            <person name="Drula E."/>
            <person name="Lipzen A."/>
            <person name="Balint B."/>
            <person name="Henrissat B."/>
            <person name="Andreopoulos B."/>
            <person name="Martin F.M."/>
            <person name="Harder C.B."/>
            <person name="Rigling D."/>
            <person name="Ford K.L."/>
            <person name="Foster G.D."/>
            <person name="Pangilinan J."/>
            <person name="Papanicolaou A."/>
            <person name="Barry K."/>
            <person name="LaButti K."/>
            <person name="Viragh M."/>
            <person name="Koriabine M."/>
            <person name="Yan M."/>
            <person name="Riley R."/>
            <person name="Champramary S."/>
            <person name="Plett K.L."/>
            <person name="Tsai I.J."/>
            <person name="Slot J."/>
            <person name="Sipos G."/>
            <person name="Plett J."/>
            <person name="Nagy L.G."/>
            <person name="Grigoriev I.V."/>
        </authorList>
    </citation>
    <scope>NUCLEOTIDE SEQUENCE</scope>
    <source>
        <strain evidence="5">CCBAS 213</strain>
    </source>
</reference>
<dbReference type="RefSeq" id="XP_060328574.1">
    <property type="nucleotide sequence ID" value="XM_060469791.1"/>
</dbReference>
<dbReference type="Gene3D" id="4.10.60.10">
    <property type="entry name" value="Zinc finger, CCHC-type"/>
    <property type="match status" value="1"/>
</dbReference>
<dbReference type="EMBL" id="JAUEPS010000027">
    <property type="protein sequence ID" value="KAK0454186.1"/>
    <property type="molecule type" value="Genomic_DNA"/>
</dbReference>
<feature type="compositionally biased region" description="Basic and acidic residues" evidence="3">
    <location>
        <begin position="196"/>
        <end position="215"/>
    </location>
</feature>
<dbReference type="InterPro" id="IPR036875">
    <property type="entry name" value="Znf_CCHC_sf"/>
</dbReference>
<name>A0AA39N0Y8_ARMTA</name>
<accession>A0AA39N0Y8</accession>
<keyword evidence="1" id="KW-0507">mRNA processing</keyword>
<evidence type="ECO:0000256" key="3">
    <source>
        <dbReference type="SAM" id="MobiDB-lite"/>
    </source>
</evidence>
<dbReference type="GeneID" id="85353339"/>
<evidence type="ECO:0000313" key="5">
    <source>
        <dbReference type="EMBL" id="KAK0454186.1"/>
    </source>
</evidence>
<keyword evidence="2" id="KW-0863">Zinc-finger</keyword>
<evidence type="ECO:0000259" key="4">
    <source>
        <dbReference type="PROSITE" id="PS50158"/>
    </source>
</evidence>
<dbReference type="SUPFAM" id="SSF57756">
    <property type="entry name" value="Retrovirus zinc finger-like domains"/>
    <property type="match status" value="1"/>
</dbReference>
<dbReference type="SMART" id="SM00343">
    <property type="entry name" value="ZnF_C2HC"/>
    <property type="match status" value="1"/>
</dbReference>
<gene>
    <name evidence="5" type="ORF">EV420DRAFT_1481627</name>
</gene>
<dbReference type="GO" id="GO:0008270">
    <property type="term" value="F:zinc ion binding"/>
    <property type="evidence" value="ECO:0007669"/>
    <property type="project" value="UniProtKB-KW"/>
</dbReference>
<feature type="region of interest" description="Disordered" evidence="3">
    <location>
        <begin position="196"/>
        <end position="216"/>
    </location>
</feature>
<feature type="domain" description="CCHC-type" evidence="4">
    <location>
        <begin position="249"/>
        <end position="264"/>
    </location>
</feature>
<dbReference type="GO" id="GO:0003676">
    <property type="term" value="F:nucleic acid binding"/>
    <property type="evidence" value="ECO:0007669"/>
    <property type="project" value="InterPro"/>
</dbReference>
<evidence type="ECO:0000256" key="2">
    <source>
        <dbReference type="PROSITE-ProRule" id="PRU00047"/>
    </source>
</evidence>
<keyword evidence="6" id="KW-1185">Reference proteome</keyword>
<dbReference type="GO" id="GO:0006397">
    <property type="term" value="P:mRNA processing"/>
    <property type="evidence" value="ECO:0007669"/>
    <property type="project" value="UniProtKB-KW"/>
</dbReference>
<dbReference type="InterPro" id="IPR001878">
    <property type="entry name" value="Znf_CCHC"/>
</dbReference>
<dbReference type="Pfam" id="PF00098">
    <property type="entry name" value="zf-CCHC"/>
    <property type="match status" value="1"/>
</dbReference>
<organism evidence="5 6">
    <name type="scientific">Armillaria tabescens</name>
    <name type="common">Ringless honey mushroom</name>
    <name type="synonym">Agaricus tabescens</name>
    <dbReference type="NCBI Taxonomy" id="1929756"/>
    <lineage>
        <taxon>Eukaryota</taxon>
        <taxon>Fungi</taxon>
        <taxon>Dikarya</taxon>
        <taxon>Basidiomycota</taxon>
        <taxon>Agaricomycotina</taxon>
        <taxon>Agaricomycetes</taxon>
        <taxon>Agaricomycetidae</taxon>
        <taxon>Agaricales</taxon>
        <taxon>Marasmiineae</taxon>
        <taxon>Physalacriaceae</taxon>
        <taxon>Desarmillaria</taxon>
    </lineage>
</organism>
<sequence>MTHTDGQNLVVLNSSDDLDDWKFVTQSVLEGKQLWPLVNGDEPRPAGFPGSKQVKTWDTKASQAKAEMIKRIGRKQLQHIRQLGNNPKAIWDWLIVMNSTGGLSAQTALWDQFDELKMSKATAMVDHIAMLCELSDKLGRLFKDKPSNSKFISTLLRSLPNTSDWKLFKSGLESDLQNDDKEHVISRCLNEFSKQERQKKKEVDSNDDEAGKDPGDEAMMADIAAAVARLQVARRNVALQRGSKFKITCFNCGGRGHYQSDCPSEPMDEAHVIIEAIDGSDDSDDGRENVAV</sequence>
<keyword evidence="2" id="KW-0862">Zinc</keyword>
<protein>
    <recommendedName>
        <fullName evidence="4">CCHC-type domain-containing protein</fullName>
    </recommendedName>
</protein>
<dbReference type="Pfam" id="PF14223">
    <property type="entry name" value="Retrotran_gag_2"/>
    <property type="match status" value="1"/>
</dbReference>
<dbReference type="PROSITE" id="PS50158">
    <property type="entry name" value="ZF_CCHC"/>
    <property type="match status" value="1"/>
</dbReference>
<dbReference type="AlphaFoldDB" id="A0AA39N0Y8"/>
<evidence type="ECO:0000313" key="6">
    <source>
        <dbReference type="Proteomes" id="UP001175211"/>
    </source>
</evidence>
<dbReference type="Proteomes" id="UP001175211">
    <property type="component" value="Unassembled WGS sequence"/>
</dbReference>
<proteinExistence type="predicted"/>